<evidence type="ECO:0000256" key="2">
    <source>
        <dbReference type="ARBA" id="ARBA00023172"/>
    </source>
</evidence>
<organism evidence="4 5">
    <name type="scientific">Peribacillus huizhouensis</name>
    <dbReference type="NCBI Taxonomy" id="1501239"/>
    <lineage>
        <taxon>Bacteria</taxon>
        <taxon>Bacillati</taxon>
        <taxon>Bacillota</taxon>
        <taxon>Bacilli</taxon>
        <taxon>Bacillales</taxon>
        <taxon>Bacillaceae</taxon>
        <taxon>Peribacillus</taxon>
    </lineage>
</organism>
<sequence>MSVAMKLTSVRVSSKEQNEARQVETMKDKGIGERDIFIDKASGKDFVRPKYLLLKQMVREGDTVVFDSISRMGRNMNETLIEYDWFVKNGVKLCFIKEPMINTSN</sequence>
<reference evidence="4 5" key="1">
    <citation type="submission" date="2020-08" db="EMBL/GenBank/DDBJ databases">
        <title>Genomic Encyclopedia of Type Strains, Phase IV (KMG-IV): sequencing the most valuable type-strain genomes for metagenomic binning, comparative biology and taxonomic classification.</title>
        <authorList>
            <person name="Goeker M."/>
        </authorList>
    </citation>
    <scope>NUCLEOTIDE SEQUENCE [LARGE SCALE GENOMIC DNA]</scope>
    <source>
        <strain evidence="4 5">DSM 105481</strain>
    </source>
</reference>
<evidence type="ECO:0000259" key="3">
    <source>
        <dbReference type="PROSITE" id="PS51736"/>
    </source>
</evidence>
<protein>
    <submittedName>
        <fullName evidence="4">DNA invertase Pin-like site-specific DNA recombinase</fullName>
    </submittedName>
</protein>
<feature type="domain" description="Resolvase/invertase-type recombinase catalytic" evidence="3">
    <location>
        <begin position="5"/>
        <end position="105"/>
    </location>
</feature>
<dbReference type="InterPro" id="IPR006119">
    <property type="entry name" value="Resolv_N"/>
</dbReference>
<proteinExistence type="predicted"/>
<comment type="caution">
    <text evidence="4">The sequence shown here is derived from an EMBL/GenBank/DDBJ whole genome shotgun (WGS) entry which is preliminary data.</text>
</comment>
<dbReference type="InterPro" id="IPR036162">
    <property type="entry name" value="Resolvase-like_N_sf"/>
</dbReference>
<dbReference type="EMBL" id="JACJHX010000008">
    <property type="protein sequence ID" value="MBA9027602.1"/>
    <property type="molecule type" value="Genomic_DNA"/>
</dbReference>
<dbReference type="Proteomes" id="UP000626697">
    <property type="component" value="Unassembled WGS sequence"/>
</dbReference>
<evidence type="ECO:0000313" key="5">
    <source>
        <dbReference type="Proteomes" id="UP000626697"/>
    </source>
</evidence>
<evidence type="ECO:0000256" key="1">
    <source>
        <dbReference type="ARBA" id="ARBA00023125"/>
    </source>
</evidence>
<gene>
    <name evidence="4" type="ORF">HNP81_002892</name>
</gene>
<dbReference type="Pfam" id="PF00239">
    <property type="entry name" value="Resolvase"/>
    <property type="match status" value="1"/>
</dbReference>
<dbReference type="PROSITE" id="PS51736">
    <property type="entry name" value="RECOMBINASES_3"/>
    <property type="match status" value="1"/>
</dbReference>
<dbReference type="RefSeq" id="WP_376766751.1">
    <property type="nucleotide sequence ID" value="NZ_JACJHX010000008.1"/>
</dbReference>
<name>A0ABR6CRE6_9BACI</name>
<dbReference type="CDD" id="cd03768">
    <property type="entry name" value="SR_ResInv"/>
    <property type="match status" value="1"/>
</dbReference>
<dbReference type="PANTHER" id="PTHR30461">
    <property type="entry name" value="DNA-INVERTASE FROM LAMBDOID PROPHAGE"/>
    <property type="match status" value="1"/>
</dbReference>
<keyword evidence="2" id="KW-0233">DNA recombination</keyword>
<accession>A0ABR6CRE6</accession>
<dbReference type="SMART" id="SM00857">
    <property type="entry name" value="Resolvase"/>
    <property type="match status" value="1"/>
</dbReference>
<dbReference type="PANTHER" id="PTHR30461:SF2">
    <property type="entry name" value="SERINE RECOMBINASE PINE-RELATED"/>
    <property type="match status" value="1"/>
</dbReference>
<keyword evidence="5" id="KW-1185">Reference proteome</keyword>
<keyword evidence="1" id="KW-0238">DNA-binding</keyword>
<evidence type="ECO:0000313" key="4">
    <source>
        <dbReference type="EMBL" id="MBA9027602.1"/>
    </source>
</evidence>
<dbReference type="SUPFAM" id="SSF53041">
    <property type="entry name" value="Resolvase-like"/>
    <property type="match status" value="1"/>
</dbReference>
<dbReference type="Gene3D" id="3.40.50.1390">
    <property type="entry name" value="Resolvase, N-terminal catalytic domain"/>
    <property type="match status" value="1"/>
</dbReference>
<dbReference type="InterPro" id="IPR050639">
    <property type="entry name" value="SSR_resolvase"/>
</dbReference>